<name>A0A6G5QFL9_9BACT</name>
<proteinExistence type="predicted"/>
<organism evidence="2 3">
    <name type="scientific">Campylobacter mucosalis CCUG 21559</name>
    <dbReference type="NCBI Taxonomy" id="1032067"/>
    <lineage>
        <taxon>Bacteria</taxon>
        <taxon>Pseudomonadati</taxon>
        <taxon>Campylobacterota</taxon>
        <taxon>Epsilonproteobacteria</taxon>
        <taxon>Campylobacterales</taxon>
        <taxon>Campylobacteraceae</taxon>
        <taxon>Campylobacter</taxon>
    </lineage>
</organism>
<evidence type="ECO:0000313" key="2">
    <source>
        <dbReference type="EMBL" id="QCD44470.1"/>
    </source>
</evidence>
<protein>
    <submittedName>
        <fullName evidence="2">Uncharacterized protein</fullName>
    </submittedName>
</protein>
<accession>A0A6G5QFL9</accession>
<feature type="coiled-coil region" evidence="1">
    <location>
        <begin position="20"/>
        <end position="47"/>
    </location>
</feature>
<dbReference type="AlphaFoldDB" id="A0A6G5QFL9"/>
<evidence type="ECO:0000256" key="1">
    <source>
        <dbReference type="SAM" id="Coils"/>
    </source>
</evidence>
<evidence type="ECO:0000313" key="3">
    <source>
        <dbReference type="Proteomes" id="UP000503264"/>
    </source>
</evidence>
<keyword evidence="3" id="KW-1185">Reference proteome</keyword>
<gene>
    <name evidence="2" type="ORF">CMUC_0671</name>
</gene>
<reference evidence="2 3" key="1">
    <citation type="submission" date="2016-07" db="EMBL/GenBank/DDBJ databases">
        <title>Comparative genomics of the Campylobacter concisus group.</title>
        <authorList>
            <person name="Miller W.G."/>
            <person name="Yee E."/>
            <person name="Chapman M.H."/>
            <person name="Huynh S."/>
            <person name="Bono J.L."/>
            <person name="On S.L.W."/>
            <person name="StLeger J."/>
            <person name="Foster G."/>
            <person name="Parker C.T."/>
        </authorList>
    </citation>
    <scope>NUCLEOTIDE SEQUENCE [LARGE SCALE GENOMIC DNA]</scope>
    <source>
        <strain evidence="2 3">CCUG 21559</strain>
    </source>
</reference>
<sequence length="73" mass="8631">MRDYQTYGKTQDEIYQIGLKALKSELKRELETKKARLKNELLNALNEPMHPATFKQIADDLYNTLNELLKFKD</sequence>
<dbReference type="EMBL" id="CP012542">
    <property type="protein sequence ID" value="QCD44470.1"/>
    <property type="molecule type" value="Genomic_DNA"/>
</dbReference>
<keyword evidence="1" id="KW-0175">Coiled coil</keyword>
<dbReference type="RefSeq" id="WP_171993593.1">
    <property type="nucleotide sequence ID" value="NZ_CP012542.1"/>
</dbReference>
<dbReference type="Proteomes" id="UP000503264">
    <property type="component" value="Chromosome"/>
</dbReference>